<dbReference type="PANTHER" id="PTHR12558:SF10">
    <property type="entry name" value="CELL DIVISION CYCLE PROTEIN 23 HOMOLOG"/>
    <property type="match status" value="1"/>
</dbReference>
<keyword evidence="6 10" id="KW-0802">TPR repeat</keyword>
<feature type="repeat" description="TPR" evidence="10">
    <location>
        <begin position="612"/>
        <end position="645"/>
    </location>
</feature>
<comment type="pathway">
    <text evidence="1">Protein modification; protein ubiquitination.</text>
</comment>
<dbReference type="Pfam" id="PF13181">
    <property type="entry name" value="TPR_8"/>
    <property type="match status" value="2"/>
</dbReference>
<dbReference type="GO" id="GO:0016567">
    <property type="term" value="P:protein ubiquitination"/>
    <property type="evidence" value="ECO:0007669"/>
    <property type="project" value="TreeGrafter"/>
</dbReference>
<dbReference type="InterPro" id="IPR007192">
    <property type="entry name" value="APC8"/>
</dbReference>
<dbReference type="SUPFAM" id="SSF48452">
    <property type="entry name" value="TPR-like"/>
    <property type="match status" value="3"/>
</dbReference>
<dbReference type="GO" id="GO:0045842">
    <property type="term" value="P:positive regulation of mitotic metaphase/anaphase transition"/>
    <property type="evidence" value="ECO:0007669"/>
    <property type="project" value="TreeGrafter"/>
</dbReference>
<dbReference type="Gene3D" id="1.25.40.10">
    <property type="entry name" value="Tetratricopeptide repeat domain"/>
    <property type="match status" value="3"/>
</dbReference>
<dbReference type="InterPro" id="IPR019734">
    <property type="entry name" value="TPR_rpt"/>
</dbReference>
<keyword evidence="13" id="KW-1185">Reference proteome</keyword>
<comment type="caution">
    <text evidence="12">The sequence shown here is derived from an EMBL/GenBank/DDBJ whole genome shotgun (WGS) entry which is preliminary data.</text>
</comment>
<dbReference type="FunFam" id="1.25.40.10:FF:000093">
    <property type="entry name" value="cell division cycle protein 23 homolog"/>
    <property type="match status" value="1"/>
</dbReference>
<comment type="similarity">
    <text evidence="8">Belongs to the APC8/CDC23 family.</text>
</comment>
<feature type="repeat" description="TPR" evidence="10">
    <location>
        <begin position="578"/>
        <end position="611"/>
    </location>
</feature>
<organism evidence="12 13">
    <name type="scientific">Tenebrio molitor</name>
    <name type="common">Yellow mealworm beetle</name>
    <dbReference type="NCBI Taxonomy" id="7067"/>
    <lineage>
        <taxon>Eukaryota</taxon>
        <taxon>Metazoa</taxon>
        <taxon>Ecdysozoa</taxon>
        <taxon>Arthropoda</taxon>
        <taxon>Hexapoda</taxon>
        <taxon>Insecta</taxon>
        <taxon>Pterygota</taxon>
        <taxon>Neoptera</taxon>
        <taxon>Endopterygota</taxon>
        <taxon>Coleoptera</taxon>
        <taxon>Polyphaga</taxon>
        <taxon>Cucujiformia</taxon>
        <taxon>Tenebrionidae</taxon>
        <taxon>Tenebrio</taxon>
    </lineage>
</organism>
<accession>A0A8J6H9X3</accession>
<evidence type="ECO:0000313" key="13">
    <source>
        <dbReference type="Proteomes" id="UP000719412"/>
    </source>
</evidence>
<dbReference type="InterPro" id="IPR011990">
    <property type="entry name" value="TPR-like_helical_dom_sf"/>
</dbReference>
<gene>
    <name evidence="12" type="ORF">GEV33_012353</name>
</gene>
<reference evidence="12" key="1">
    <citation type="journal article" date="2020" name="J Insects Food Feed">
        <title>The yellow mealworm (Tenebrio molitor) genome: a resource for the emerging insects as food and feed industry.</title>
        <authorList>
            <person name="Eriksson T."/>
            <person name="Andere A."/>
            <person name="Kelstrup H."/>
            <person name="Emery V."/>
            <person name="Picard C."/>
        </authorList>
    </citation>
    <scope>NUCLEOTIDE SEQUENCE</scope>
    <source>
        <strain evidence="12">Stoneville</strain>
        <tissue evidence="12">Whole head</tissue>
    </source>
</reference>
<proteinExistence type="inferred from homology"/>
<evidence type="ECO:0000259" key="11">
    <source>
        <dbReference type="Pfam" id="PF04049"/>
    </source>
</evidence>
<evidence type="ECO:0000256" key="6">
    <source>
        <dbReference type="ARBA" id="ARBA00022803"/>
    </source>
</evidence>
<evidence type="ECO:0000256" key="4">
    <source>
        <dbReference type="ARBA" id="ARBA00022776"/>
    </source>
</evidence>
<keyword evidence="3" id="KW-0677">Repeat</keyword>
<dbReference type="AlphaFoldDB" id="A0A8J6H9X3"/>
<keyword evidence="7" id="KW-0131">Cell cycle</keyword>
<evidence type="ECO:0000256" key="2">
    <source>
        <dbReference type="ARBA" id="ARBA00022618"/>
    </source>
</evidence>
<feature type="repeat" description="TPR" evidence="10">
    <location>
        <begin position="646"/>
        <end position="679"/>
    </location>
</feature>
<protein>
    <recommendedName>
        <fullName evidence="9">Cyclosome subunit 8</fullName>
    </recommendedName>
</protein>
<dbReference type="GO" id="GO:0051301">
    <property type="term" value="P:cell division"/>
    <property type="evidence" value="ECO:0007669"/>
    <property type="project" value="UniProtKB-KW"/>
</dbReference>
<evidence type="ECO:0000256" key="1">
    <source>
        <dbReference type="ARBA" id="ARBA00004906"/>
    </source>
</evidence>
<evidence type="ECO:0000256" key="9">
    <source>
        <dbReference type="ARBA" id="ARBA00082695"/>
    </source>
</evidence>
<keyword evidence="2" id="KW-0132">Cell division</keyword>
<dbReference type="GO" id="GO:0005680">
    <property type="term" value="C:anaphase-promoting complex"/>
    <property type="evidence" value="ECO:0007669"/>
    <property type="project" value="InterPro"/>
</dbReference>
<dbReference type="GO" id="GO:0031145">
    <property type="term" value="P:anaphase-promoting complex-dependent catabolic process"/>
    <property type="evidence" value="ECO:0007669"/>
    <property type="project" value="TreeGrafter"/>
</dbReference>
<dbReference type="PANTHER" id="PTHR12558">
    <property type="entry name" value="CELL DIVISION CYCLE 16,23,27"/>
    <property type="match status" value="1"/>
</dbReference>
<dbReference type="PROSITE" id="PS50005">
    <property type="entry name" value="TPR"/>
    <property type="match status" value="3"/>
</dbReference>
<evidence type="ECO:0000256" key="5">
    <source>
        <dbReference type="ARBA" id="ARBA00022786"/>
    </source>
</evidence>
<keyword evidence="4" id="KW-0498">Mitosis</keyword>
<evidence type="ECO:0000256" key="8">
    <source>
        <dbReference type="ARBA" id="ARBA00061138"/>
    </source>
</evidence>
<feature type="domain" description="Cdc23" evidence="11">
    <location>
        <begin position="10"/>
        <end position="246"/>
    </location>
</feature>
<evidence type="ECO:0000313" key="12">
    <source>
        <dbReference type="EMBL" id="KAH0810436.1"/>
    </source>
</evidence>
<dbReference type="Proteomes" id="UP000719412">
    <property type="component" value="Unassembled WGS sequence"/>
</dbReference>
<dbReference type="Pfam" id="PF13414">
    <property type="entry name" value="TPR_11"/>
    <property type="match status" value="1"/>
</dbReference>
<evidence type="ECO:0000256" key="10">
    <source>
        <dbReference type="PROSITE-ProRule" id="PRU00339"/>
    </source>
</evidence>
<sequence>MEEIKLDLQQMKQDLLRGITACSQRGLNHSAKWLAELHYCLSYVKSNNEENVHFKNDCEGELEAYFMAKSYFDLKEYDRCAYFTKNCTKPKTRFLYFYAKYLSIEKKKLDNMTDTNCPPDPTENTELTDLCTELKSDYYENKLDGFCLYLYGIILKKLDLTSLAITVFVKAVNSEPLLWCAWYELGKIISDKSKIFTVQLPDHWMKHFFLAHAYLEQLNNDEALQIYFELYAQGLKNSTYLMAQIAIGHHNRRVVLLVGLDFLQSFHVRVQTVPQIAKFFNIRHSPVICIFILQQHRSCDRQNQIAHSLYLFGLDAGVPQIDGLFQHRANPPAQNRYYRDHACLDCLLSETTEPFQAPVKRGQCLARVLNGPQVQLDRSRLDLIDLVGVAATNCGDNLRREVAQSPVVVVDVRVGHQTLHHSHGVNQQRQVWEDDVDPDRVLDEEAQVGGEKSHVIVARQSLEGLVSDVFVEAESAFGQFDEEDLLFGGERVGVGVELEQDGVGFGSELVLFGSGRSDILFSLPELVQAIDLFKQILTMDPYRLDNLDTYSNLLYVQEMKTQLADLAHKVVLVDKYRVETCCVIGNYYSLRSDHPKAVLYFRRALKLNPQFLSAWTLMGHEYMEMKNTNAAIQSYRHAIEINSRDYRAWYGLGQTYEILKMYFYCLYYYKQAQQLKPNDSRMIIALGETYEKLEKTENALKCYYKACTVGDIEGQALIKLAKLYDKLKEFDNAAAAFTEYCLREDENRARFNEDQSEFYSAFQYLANYHLKKGQLDDAYTYAYKCMENEKTKEVGKALLKDIAARRAELDTDVDTEAVPMDETVGNILPPEIEDVGTNMEIMNTSNKY</sequence>
<reference evidence="12" key="2">
    <citation type="submission" date="2021-08" db="EMBL/GenBank/DDBJ databases">
        <authorList>
            <person name="Eriksson T."/>
        </authorList>
    </citation>
    <scope>NUCLEOTIDE SEQUENCE</scope>
    <source>
        <strain evidence="12">Stoneville</strain>
        <tissue evidence="12">Whole head</tissue>
    </source>
</reference>
<name>A0A8J6H9X3_TENMO</name>
<dbReference type="SMART" id="SM00028">
    <property type="entry name" value="TPR"/>
    <property type="match status" value="6"/>
</dbReference>
<keyword evidence="5" id="KW-0833">Ubl conjugation pathway</keyword>
<dbReference type="Pfam" id="PF04049">
    <property type="entry name" value="ANAPC8"/>
    <property type="match status" value="1"/>
</dbReference>
<evidence type="ECO:0000256" key="7">
    <source>
        <dbReference type="ARBA" id="ARBA00023306"/>
    </source>
</evidence>
<evidence type="ECO:0000256" key="3">
    <source>
        <dbReference type="ARBA" id="ARBA00022737"/>
    </source>
</evidence>
<dbReference type="EMBL" id="JABDTM020027484">
    <property type="protein sequence ID" value="KAH0810436.1"/>
    <property type="molecule type" value="Genomic_DNA"/>
</dbReference>